<evidence type="ECO:0000256" key="5">
    <source>
        <dbReference type="ARBA" id="ARBA00022801"/>
    </source>
</evidence>
<comment type="function">
    <text evidence="8">Toxic component of a toxin-antitoxin (TA) system. An RNase.</text>
</comment>
<keyword evidence="4 8" id="KW-0479">Metal-binding</keyword>
<keyword evidence="8" id="KW-0800">Toxin</keyword>
<dbReference type="InterPro" id="IPR029060">
    <property type="entry name" value="PIN-like_dom_sf"/>
</dbReference>
<accession>A0A1I5QN35</accession>
<dbReference type="RefSeq" id="WP_093574393.1">
    <property type="nucleotide sequence ID" value="NZ_FOWC01000005.1"/>
</dbReference>
<keyword evidence="2 8" id="KW-1277">Toxin-antitoxin system</keyword>
<keyword evidence="6 8" id="KW-0460">Magnesium</keyword>
<evidence type="ECO:0000256" key="3">
    <source>
        <dbReference type="ARBA" id="ARBA00022722"/>
    </source>
</evidence>
<evidence type="ECO:0000256" key="7">
    <source>
        <dbReference type="ARBA" id="ARBA00038093"/>
    </source>
</evidence>
<reference evidence="10 11" key="1">
    <citation type="submission" date="2016-10" db="EMBL/GenBank/DDBJ databases">
        <authorList>
            <person name="de Groot N.N."/>
        </authorList>
    </citation>
    <scope>NUCLEOTIDE SEQUENCE [LARGE SCALE GENOMIC DNA]</scope>
    <source>
        <strain evidence="10 11">DSM 44637</strain>
    </source>
</reference>
<dbReference type="PANTHER" id="PTHR33653">
    <property type="entry name" value="RIBONUCLEASE VAPC2"/>
    <property type="match status" value="1"/>
</dbReference>
<dbReference type="OrthoDB" id="3257696at2"/>
<organism evidence="10 11">
    <name type="scientific">Amycolatopsis rubida</name>
    <dbReference type="NCBI Taxonomy" id="112413"/>
    <lineage>
        <taxon>Bacteria</taxon>
        <taxon>Bacillati</taxon>
        <taxon>Actinomycetota</taxon>
        <taxon>Actinomycetes</taxon>
        <taxon>Pseudonocardiales</taxon>
        <taxon>Pseudonocardiaceae</taxon>
        <taxon>Amycolatopsis</taxon>
    </lineage>
</organism>
<dbReference type="InterPro" id="IPR002716">
    <property type="entry name" value="PIN_dom"/>
</dbReference>
<dbReference type="InterPro" id="IPR022907">
    <property type="entry name" value="VapC_family"/>
</dbReference>
<comment type="cofactor">
    <cofactor evidence="1 8">
        <name>Mg(2+)</name>
        <dbReference type="ChEBI" id="CHEBI:18420"/>
    </cofactor>
</comment>
<sequence>MTVPSRVLLDTSVVIDLERLDLGPYASSVPAVSSVTVAELAYGLVTDDPVRLAERVERYRRVLDQFVVLPFGVEEAKMYGTGAGLVRRFGRDPRPRRMDLQIAATAAARQVPLLTRNPKDFAGLDRLLTVVEI</sequence>
<evidence type="ECO:0000256" key="1">
    <source>
        <dbReference type="ARBA" id="ARBA00001946"/>
    </source>
</evidence>
<dbReference type="InterPro" id="IPR050556">
    <property type="entry name" value="Type_II_TA_system_RNase"/>
</dbReference>
<dbReference type="SUPFAM" id="SSF88723">
    <property type="entry name" value="PIN domain-like"/>
    <property type="match status" value="1"/>
</dbReference>
<dbReference type="EC" id="3.1.-.-" evidence="8"/>
<dbReference type="Pfam" id="PF01850">
    <property type="entry name" value="PIN"/>
    <property type="match status" value="1"/>
</dbReference>
<dbReference type="HAMAP" id="MF_00265">
    <property type="entry name" value="VapC_Nob1"/>
    <property type="match status" value="1"/>
</dbReference>
<dbReference type="AlphaFoldDB" id="A0A1I5QN35"/>
<dbReference type="EMBL" id="FOWC01000005">
    <property type="protein sequence ID" value="SFP47679.1"/>
    <property type="molecule type" value="Genomic_DNA"/>
</dbReference>
<proteinExistence type="inferred from homology"/>
<dbReference type="GO" id="GO:0090729">
    <property type="term" value="F:toxin activity"/>
    <property type="evidence" value="ECO:0007669"/>
    <property type="project" value="UniProtKB-KW"/>
</dbReference>
<feature type="binding site" evidence="8">
    <location>
        <position position="99"/>
    </location>
    <ligand>
        <name>Mg(2+)</name>
        <dbReference type="ChEBI" id="CHEBI:18420"/>
    </ligand>
</feature>
<dbReference type="STRING" id="112413.SAMN05421854_105385"/>
<dbReference type="GO" id="GO:0004540">
    <property type="term" value="F:RNA nuclease activity"/>
    <property type="evidence" value="ECO:0007669"/>
    <property type="project" value="InterPro"/>
</dbReference>
<keyword evidence="5 8" id="KW-0378">Hydrolase</keyword>
<dbReference type="CDD" id="cd18732">
    <property type="entry name" value="PIN_MtVapC4-C5_like"/>
    <property type="match status" value="1"/>
</dbReference>
<protein>
    <recommendedName>
        <fullName evidence="8">Ribonuclease VapC</fullName>
        <shortName evidence="8">RNase VapC</shortName>
        <ecNumber evidence="8">3.1.-.-</ecNumber>
    </recommendedName>
    <alternativeName>
        <fullName evidence="8">Toxin VapC</fullName>
    </alternativeName>
</protein>
<evidence type="ECO:0000256" key="4">
    <source>
        <dbReference type="ARBA" id="ARBA00022723"/>
    </source>
</evidence>
<evidence type="ECO:0000256" key="2">
    <source>
        <dbReference type="ARBA" id="ARBA00022649"/>
    </source>
</evidence>
<dbReference type="Gene3D" id="3.40.50.1010">
    <property type="entry name" value="5'-nuclease"/>
    <property type="match status" value="1"/>
</dbReference>
<dbReference type="Proteomes" id="UP000199137">
    <property type="component" value="Unassembled WGS sequence"/>
</dbReference>
<evidence type="ECO:0000256" key="6">
    <source>
        <dbReference type="ARBA" id="ARBA00022842"/>
    </source>
</evidence>
<feature type="domain" description="PIN" evidence="9">
    <location>
        <begin position="7"/>
        <end position="124"/>
    </location>
</feature>
<evidence type="ECO:0000256" key="8">
    <source>
        <dbReference type="HAMAP-Rule" id="MF_00265"/>
    </source>
</evidence>
<dbReference type="GO" id="GO:0000287">
    <property type="term" value="F:magnesium ion binding"/>
    <property type="evidence" value="ECO:0007669"/>
    <property type="project" value="UniProtKB-UniRule"/>
</dbReference>
<gene>
    <name evidence="8" type="primary">vapC</name>
    <name evidence="10" type="ORF">SAMN05421854_105385</name>
</gene>
<comment type="similarity">
    <text evidence="7 8">Belongs to the PINc/VapC protein family.</text>
</comment>
<dbReference type="PANTHER" id="PTHR33653:SF1">
    <property type="entry name" value="RIBONUCLEASE VAPC2"/>
    <property type="match status" value="1"/>
</dbReference>
<evidence type="ECO:0000313" key="10">
    <source>
        <dbReference type="EMBL" id="SFP47679.1"/>
    </source>
</evidence>
<dbReference type="GO" id="GO:0016787">
    <property type="term" value="F:hydrolase activity"/>
    <property type="evidence" value="ECO:0007669"/>
    <property type="project" value="UniProtKB-KW"/>
</dbReference>
<keyword evidence="3 8" id="KW-0540">Nuclease</keyword>
<evidence type="ECO:0000313" key="11">
    <source>
        <dbReference type="Proteomes" id="UP000199137"/>
    </source>
</evidence>
<feature type="binding site" evidence="8">
    <location>
        <position position="10"/>
    </location>
    <ligand>
        <name>Mg(2+)</name>
        <dbReference type="ChEBI" id="CHEBI:18420"/>
    </ligand>
</feature>
<evidence type="ECO:0000259" key="9">
    <source>
        <dbReference type="Pfam" id="PF01850"/>
    </source>
</evidence>
<name>A0A1I5QN35_9PSEU</name>